<evidence type="ECO:0000256" key="1">
    <source>
        <dbReference type="SAM" id="SignalP"/>
    </source>
</evidence>
<accession>A0AAN0VIR7</accession>
<evidence type="ECO:0000313" key="2">
    <source>
        <dbReference type="EMBL" id="AII87267.1"/>
    </source>
</evidence>
<feature type="signal peptide" evidence="1">
    <location>
        <begin position="1"/>
        <end position="25"/>
    </location>
</feature>
<dbReference type="Proteomes" id="UP000028680">
    <property type="component" value="Chromosome"/>
</dbReference>
<reference evidence="2 3" key="1">
    <citation type="journal article" date="2014" name="ISME J.">
        <title>Adaptation of an abundant Roseobacter RCA organism to pelagic systems revealed by genomic and transcriptomic analyses.</title>
        <authorList>
            <person name="Voget S."/>
            <person name="Wemheuer B."/>
            <person name="Brinkhoff T."/>
            <person name="Vollmers J."/>
            <person name="Dietrich S."/>
            <person name="Giebel H.A."/>
            <person name="Beardsley C."/>
            <person name="Sardemann C."/>
            <person name="Bakenhus I."/>
            <person name="Billerbeck S."/>
            <person name="Daniel R."/>
            <person name="Simon M."/>
        </authorList>
    </citation>
    <scope>NUCLEOTIDE SEQUENCE [LARGE SCALE GENOMIC DNA]</scope>
    <source>
        <strain evidence="2 3">RCA23</strain>
    </source>
</reference>
<keyword evidence="2" id="KW-0560">Oxidoreductase</keyword>
<feature type="chain" id="PRO_5043024102" evidence="1">
    <location>
        <begin position="26"/>
        <end position="150"/>
    </location>
</feature>
<sequence length="150" mass="16350">MMRKTCLGFGLSLILSLTLSLPVLAQNPAITYAFDGTFEDATFSVESAILDAGLVIDYVSHTGEMLERTGQDLGSDVRIFDAADIFLFCSAVVSRRVMEADPMNVAHCPYSIFVADRAGEVMIGYRRYPDGIMQQVQALLDSLVQDALGD</sequence>
<dbReference type="InterPro" id="IPR035923">
    <property type="entry name" value="TT1751-like_sf"/>
</dbReference>
<organism evidence="2 3">
    <name type="scientific">Planktomarina temperata RCA23</name>
    <dbReference type="NCBI Taxonomy" id="666509"/>
    <lineage>
        <taxon>Bacteria</taxon>
        <taxon>Pseudomonadati</taxon>
        <taxon>Pseudomonadota</taxon>
        <taxon>Alphaproteobacteria</taxon>
        <taxon>Rhodobacterales</taxon>
        <taxon>Paracoccaceae</taxon>
        <taxon>Planktomarina</taxon>
    </lineage>
</organism>
<protein>
    <submittedName>
        <fullName evidence="2">Sulfide dehydrogenase flavoprotein chain SoxF</fullName>
        <ecNumber evidence="2">1.8.2.-</ecNumber>
    </submittedName>
</protein>
<dbReference type="EC" id="1.8.2.-" evidence="2"/>
<dbReference type="Gene3D" id="3.30.310.70">
    <property type="entry name" value="TT1751-like domain"/>
    <property type="match status" value="1"/>
</dbReference>
<dbReference type="SUPFAM" id="SSF103247">
    <property type="entry name" value="TT1751-like"/>
    <property type="match status" value="1"/>
</dbReference>
<dbReference type="AlphaFoldDB" id="A0AAN0VIR7"/>
<proteinExistence type="predicted"/>
<name>A0AAN0VIR7_9RHOB</name>
<dbReference type="GO" id="GO:0016491">
    <property type="term" value="F:oxidoreductase activity"/>
    <property type="evidence" value="ECO:0007669"/>
    <property type="project" value="UniProtKB-KW"/>
</dbReference>
<keyword evidence="3" id="KW-1185">Reference proteome</keyword>
<evidence type="ECO:0000313" key="3">
    <source>
        <dbReference type="Proteomes" id="UP000028680"/>
    </source>
</evidence>
<dbReference type="EMBL" id="CP003984">
    <property type="protein sequence ID" value="AII87267.1"/>
    <property type="molecule type" value="Genomic_DNA"/>
</dbReference>
<keyword evidence="1" id="KW-0732">Signal</keyword>
<dbReference type="KEGG" id="ptp:RCA23_c17330"/>
<gene>
    <name evidence="2" type="primary">soxF2</name>
    <name evidence="2" type="ORF">RCA23_c17330</name>
</gene>